<name>A0A1G2FIB1_9BACT</name>
<reference evidence="2 3" key="1">
    <citation type="journal article" date="2016" name="Nat. Commun.">
        <title>Thousands of microbial genomes shed light on interconnected biogeochemical processes in an aquifer system.</title>
        <authorList>
            <person name="Anantharaman K."/>
            <person name="Brown C.T."/>
            <person name="Hug L.A."/>
            <person name="Sharon I."/>
            <person name="Castelle C.J."/>
            <person name="Probst A.J."/>
            <person name="Thomas B.C."/>
            <person name="Singh A."/>
            <person name="Wilkins M.J."/>
            <person name="Karaoz U."/>
            <person name="Brodie E.L."/>
            <person name="Williams K.H."/>
            <person name="Hubbard S.S."/>
            <person name="Banfield J.F."/>
        </authorList>
    </citation>
    <scope>NUCLEOTIDE SEQUENCE [LARGE SCALE GENOMIC DNA]</scope>
</reference>
<protein>
    <submittedName>
        <fullName evidence="2">Uncharacterized protein</fullName>
    </submittedName>
</protein>
<feature type="compositionally biased region" description="Basic and acidic residues" evidence="1">
    <location>
        <begin position="1"/>
        <end position="61"/>
    </location>
</feature>
<feature type="region of interest" description="Disordered" evidence="1">
    <location>
        <begin position="1"/>
        <end position="78"/>
    </location>
</feature>
<evidence type="ECO:0000256" key="1">
    <source>
        <dbReference type="SAM" id="MobiDB-lite"/>
    </source>
</evidence>
<dbReference type="EMBL" id="MHNB01000005">
    <property type="protein sequence ID" value="OGZ37577.1"/>
    <property type="molecule type" value="Genomic_DNA"/>
</dbReference>
<proteinExistence type="predicted"/>
<dbReference type="Proteomes" id="UP000177061">
    <property type="component" value="Unassembled WGS sequence"/>
</dbReference>
<comment type="caution">
    <text evidence="2">The sequence shown here is derived from an EMBL/GenBank/DDBJ whole genome shotgun (WGS) entry which is preliminary data.</text>
</comment>
<evidence type="ECO:0000313" key="3">
    <source>
        <dbReference type="Proteomes" id="UP000177061"/>
    </source>
</evidence>
<gene>
    <name evidence="2" type="ORF">A3J64_02125</name>
</gene>
<dbReference type="AlphaFoldDB" id="A0A1G2FIB1"/>
<accession>A0A1G2FIB1</accession>
<dbReference type="STRING" id="1801997.A3J64_02125"/>
<organism evidence="2 3">
    <name type="scientific">Candidatus Portnoybacteria bacterium RIFCSPHIGHO2_12_FULL_38_9</name>
    <dbReference type="NCBI Taxonomy" id="1801997"/>
    <lineage>
        <taxon>Bacteria</taxon>
        <taxon>Candidatus Portnoyibacteriota</taxon>
    </lineage>
</organism>
<evidence type="ECO:0000313" key="2">
    <source>
        <dbReference type="EMBL" id="OGZ37577.1"/>
    </source>
</evidence>
<sequence>MEEKTQDKYKEPIEGETQVHKESPLPEKEISLLPKKEGEPEKEIKTERRLEAEPPREKIEERLEETDLAPSASEPPLAKVQQKVKQLKNLDRQNQVKALSDLAFQQGLDFAIEVAKGLDNAYVLDEFHDSLVDELRKELIEKGKLKKL</sequence>